<name>A0A2S6GBD5_9PSEU</name>
<dbReference type="OrthoDB" id="3678714at2"/>
<comment type="caution">
    <text evidence="1">The sequence shown here is derived from an EMBL/GenBank/DDBJ whole genome shotgun (WGS) entry which is preliminary data.</text>
</comment>
<dbReference type="RefSeq" id="WP_104483559.1">
    <property type="nucleotide sequence ID" value="NZ_CP154825.1"/>
</dbReference>
<evidence type="ECO:0000313" key="1">
    <source>
        <dbReference type="EMBL" id="PPK61085.1"/>
    </source>
</evidence>
<dbReference type="Proteomes" id="UP000239203">
    <property type="component" value="Unassembled WGS sequence"/>
</dbReference>
<reference evidence="1 2" key="1">
    <citation type="submission" date="2018-02" db="EMBL/GenBank/DDBJ databases">
        <title>Genomic Encyclopedia of Archaeal and Bacterial Type Strains, Phase II (KMG-II): from individual species to whole genera.</title>
        <authorList>
            <person name="Goeker M."/>
        </authorList>
    </citation>
    <scope>NUCLEOTIDE SEQUENCE [LARGE SCALE GENOMIC DNA]</scope>
    <source>
        <strain evidence="1 2">YU 961-1</strain>
    </source>
</reference>
<organism evidence="1 2">
    <name type="scientific">Actinokineospora auranticolor</name>
    <dbReference type="NCBI Taxonomy" id="155976"/>
    <lineage>
        <taxon>Bacteria</taxon>
        <taxon>Bacillati</taxon>
        <taxon>Actinomycetota</taxon>
        <taxon>Actinomycetes</taxon>
        <taxon>Pseudonocardiales</taxon>
        <taxon>Pseudonocardiaceae</taxon>
        <taxon>Actinokineospora</taxon>
    </lineage>
</organism>
<gene>
    <name evidence="1" type="ORF">CLV40_1447</name>
</gene>
<proteinExistence type="predicted"/>
<accession>A0A2S6GBD5</accession>
<evidence type="ECO:0000313" key="2">
    <source>
        <dbReference type="Proteomes" id="UP000239203"/>
    </source>
</evidence>
<protein>
    <submittedName>
        <fullName evidence="1">Uncharacterized protein</fullName>
    </submittedName>
</protein>
<dbReference type="AlphaFoldDB" id="A0A2S6GBD5"/>
<sequence length="75" mass="7515">MSAAHHAVIAHTDDDTEVALRLTAADVSLLGAVWETGGLWLAGDPVPGKAPAAGFPGYPQPAVAKVAAVSGSARR</sequence>
<dbReference type="EMBL" id="PTIX01000044">
    <property type="protein sequence ID" value="PPK61085.1"/>
    <property type="molecule type" value="Genomic_DNA"/>
</dbReference>
<keyword evidence="2" id="KW-1185">Reference proteome</keyword>